<dbReference type="GO" id="GO:0005524">
    <property type="term" value="F:ATP binding"/>
    <property type="evidence" value="ECO:0007669"/>
    <property type="project" value="UniProtKB-UniRule"/>
</dbReference>
<evidence type="ECO:0000256" key="5">
    <source>
        <dbReference type="ARBA" id="ARBA00011738"/>
    </source>
</evidence>
<dbReference type="NCBIfam" id="TIGR00671">
    <property type="entry name" value="baf"/>
    <property type="match status" value="1"/>
</dbReference>
<comment type="subunit">
    <text evidence="5 16">Homodimer.</text>
</comment>
<keyword evidence="7 16" id="KW-0963">Cytoplasm</keyword>
<proteinExistence type="inferred from homology"/>
<dbReference type="SUPFAM" id="SSF53067">
    <property type="entry name" value="Actin-like ATPase domain"/>
    <property type="match status" value="2"/>
</dbReference>
<comment type="function">
    <text evidence="16">Catalyzes the phosphorylation of pantothenate (Pan), the first step in CoA biosynthesis.</text>
</comment>
<dbReference type="PANTHER" id="PTHR34265:SF1">
    <property type="entry name" value="TYPE III PANTOTHENATE KINASE"/>
    <property type="match status" value="1"/>
</dbReference>
<dbReference type="GO" id="GO:0005737">
    <property type="term" value="C:cytoplasm"/>
    <property type="evidence" value="ECO:0007669"/>
    <property type="project" value="UniProtKB-SubCell"/>
</dbReference>
<sequence>MKRIVVDIGNTALKWDYIYEVPHPRAFVHSSETTLNPDVIRSWEEEDVTEILGTYVCRPELKDQIESFMEGRGGKCTWLRTEAEFKGPFYLLNSYEYPERLGADRWYGAVGAIALNPQKSIVLVQFGTATTVDMIRYEGGKNYVFEGGMILPGLNLMYTALERKIPAIAVPRGAARDFPKNTSDAINTGIVDAQLGPVYFAIQRLKKTAMSNDIEVILTGGAASILEKSALGRLPCFTLCHNIVLTGIKLRAEQATCNNLKSM</sequence>
<evidence type="ECO:0000256" key="12">
    <source>
        <dbReference type="ARBA" id="ARBA00022958"/>
    </source>
</evidence>
<accession>A0A6L6YLN6</accession>
<comment type="pathway">
    <text evidence="4 16">Cofactor biosynthesis; coenzyme A biosynthesis; CoA from (R)-pantothenate: step 1/5.</text>
</comment>
<evidence type="ECO:0000256" key="1">
    <source>
        <dbReference type="ARBA" id="ARBA00001206"/>
    </source>
</evidence>
<dbReference type="AlphaFoldDB" id="A0A6L6YLN6"/>
<keyword evidence="10 16" id="KW-0418">Kinase</keyword>
<evidence type="ECO:0000256" key="4">
    <source>
        <dbReference type="ARBA" id="ARBA00005225"/>
    </source>
</evidence>
<evidence type="ECO:0000256" key="9">
    <source>
        <dbReference type="ARBA" id="ARBA00022741"/>
    </source>
</evidence>
<comment type="cofactor">
    <cofactor evidence="16">
        <name>NH4(+)</name>
        <dbReference type="ChEBI" id="CHEBI:28938"/>
    </cofactor>
    <cofactor evidence="16">
        <name>K(+)</name>
        <dbReference type="ChEBI" id="CHEBI:29103"/>
    </cofactor>
    <text evidence="16">A monovalent cation. Ammonium or potassium.</text>
</comment>
<dbReference type="Gene3D" id="3.30.420.40">
    <property type="match status" value="2"/>
</dbReference>
<dbReference type="EC" id="2.7.1.33" evidence="6 16"/>
<comment type="cofactor">
    <cofactor evidence="2">
        <name>K(+)</name>
        <dbReference type="ChEBI" id="CHEBI:29103"/>
    </cofactor>
</comment>
<keyword evidence="12 16" id="KW-0630">Potassium</keyword>
<dbReference type="Proteomes" id="UP000472580">
    <property type="component" value="Unassembled WGS sequence"/>
</dbReference>
<dbReference type="EMBL" id="WSRP01000041">
    <property type="protein sequence ID" value="MVX57678.1"/>
    <property type="molecule type" value="Genomic_DNA"/>
</dbReference>
<keyword evidence="8 16" id="KW-0808">Transferase</keyword>
<reference evidence="17 18" key="1">
    <citation type="submission" date="2019-12" db="EMBL/GenBank/DDBJ databases">
        <title>Microbes associate with the intestines of laboratory mice.</title>
        <authorList>
            <person name="Navarre W."/>
            <person name="Wong E."/>
        </authorList>
    </citation>
    <scope>NUCLEOTIDE SEQUENCE [LARGE SCALE GENOMIC DNA]</scope>
    <source>
        <strain evidence="17 18">NM82_D38</strain>
    </source>
</reference>
<dbReference type="CDD" id="cd24015">
    <property type="entry name" value="ASKHA_NBD_PanK-III"/>
    <property type="match status" value="1"/>
</dbReference>
<feature type="binding site" evidence="16">
    <location>
        <position position="182"/>
    </location>
    <ligand>
        <name>substrate</name>
    </ligand>
</feature>
<name>A0A6L6YLN6_9BURK</name>
<organism evidence="17 18">
    <name type="scientific">Parasutterella muris</name>
    <dbReference type="NCBI Taxonomy" id="2565572"/>
    <lineage>
        <taxon>Bacteria</taxon>
        <taxon>Pseudomonadati</taxon>
        <taxon>Pseudomonadota</taxon>
        <taxon>Betaproteobacteria</taxon>
        <taxon>Burkholderiales</taxon>
        <taxon>Sutterellaceae</taxon>
        <taxon>Parasutterella</taxon>
    </lineage>
</organism>
<evidence type="ECO:0000256" key="11">
    <source>
        <dbReference type="ARBA" id="ARBA00022840"/>
    </source>
</evidence>
<comment type="caution">
    <text evidence="17">The sequence shown here is derived from an EMBL/GenBank/DDBJ whole genome shotgun (WGS) entry which is preliminary data.</text>
</comment>
<feature type="active site" description="Proton acceptor" evidence="16">
    <location>
        <position position="104"/>
    </location>
</feature>
<evidence type="ECO:0000256" key="3">
    <source>
        <dbReference type="ARBA" id="ARBA00004496"/>
    </source>
</evidence>
<feature type="binding site" evidence="16">
    <location>
        <begin position="7"/>
        <end position="14"/>
    </location>
    <ligand>
        <name>ATP</name>
        <dbReference type="ChEBI" id="CHEBI:30616"/>
    </ligand>
</feature>
<evidence type="ECO:0000256" key="16">
    <source>
        <dbReference type="HAMAP-Rule" id="MF_01274"/>
    </source>
</evidence>
<feature type="binding site" evidence="16">
    <location>
        <begin position="102"/>
        <end position="105"/>
    </location>
    <ligand>
        <name>substrate</name>
    </ligand>
</feature>
<dbReference type="UniPathway" id="UPA00241">
    <property type="reaction ID" value="UER00352"/>
</dbReference>
<dbReference type="InterPro" id="IPR043129">
    <property type="entry name" value="ATPase_NBD"/>
</dbReference>
<feature type="binding site" evidence="16">
    <location>
        <position position="128"/>
    </location>
    <ligand>
        <name>ATP</name>
        <dbReference type="ChEBI" id="CHEBI:30616"/>
    </ligand>
</feature>
<dbReference type="OrthoDB" id="9781305at2"/>
<evidence type="ECO:0000256" key="2">
    <source>
        <dbReference type="ARBA" id="ARBA00001958"/>
    </source>
</evidence>
<comment type="caution">
    <text evidence="16">Lacks conserved residue(s) required for the propagation of feature annotation.</text>
</comment>
<evidence type="ECO:0000256" key="7">
    <source>
        <dbReference type="ARBA" id="ARBA00022490"/>
    </source>
</evidence>
<keyword evidence="9 16" id="KW-0547">Nucleotide-binding</keyword>
<evidence type="ECO:0000256" key="13">
    <source>
        <dbReference type="ARBA" id="ARBA00022993"/>
    </source>
</evidence>
<evidence type="ECO:0000256" key="10">
    <source>
        <dbReference type="ARBA" id="ARBA00022777"/>
    </source>
</evidence>
<evidence type="ECO:0000313" key="18">
    <source>
        <dbReference type="Proteomes" id="UP000472580"/>
    </source>
</evidence>
<dbReference type="RefSeq" id="WP_160336096.1">
    <property type="nucleotide sequence ID" value="NZ_CALPCV010000012.1"/>
</dbReference>
<comment type="subcellular location">
    <subcellularLocation>
        <location evidence="3 16">Cytoplasm</location>
    </subcellularLocation>
</comment>
<feature type="binding site" evidence="16">
    <location>
        <position position="95"/>
    </location>
    <ligand>
        <name>substrate</name>
    </ligand>
</feature>
<comment type="catalytic activity">
    <reaction evidence="1 16">
        <text>(R)-pantothenate + ATP = (R)-4'-phosphopantothenate + ADP + H(+)</text>
        <dbReference type="Rhea" id="RHEA:16373"/>
        <dbReference type="ChEBI" id="CHEBI:10986"/>
        <dbReference type="ChEBI" id="CHEBI:15378"/>
        <dbReference type="ChEBI" id="CHEBI:29032"/>
        <dbReference type="ChEBI" id="CHEBI:30616"/>
        <dbReference type="ChEBI" id="CHEBI:456216"/>
        <dbReference type="EC" id="2.7.1.33"/>
    </reaction>
</comment>
<comment type="similarity">
    <text evidence="14 16">Belongs to the type III pantothenate kinase family.</text>
</comment>
<gene>
    <name evidence="16" type="primary">coaX</name>
    <name evidence="17" type="ORF">E5987_10810</name>
</gene>
<dbReference type="PANTHER" id="PTHR34265">
    <property type="entry name" value="TYPE III PANTOTHENATE KINASE"/>
    <property type="match status" value="1"/>
</dbReference>
<dbReference type="GO" id="GO:0015937">
    <property type="term" value="P:coenzyme A biosynthetic process"/>
    <property type="evidence" value="ECO:0007669"/>
    <property type="project" value="UniProtKB-UniRule"/>
</dbReference>
<keyword evidence="18" id="KW-1185">Reference proteome</keyword>
<keyword evidence="11 16" id="KW-0067">ATP-binding</keyword>
<evidence type="ECO:0000256" key="15">
    <source>
        <dbReference type="ARBA" id="ARBA00040883"/>
    </source>
</evidence>
<dbReference type="GO" id="GO:0004594">
    <property type="term" value="F:pantothenate kinase activity"/>
    <property type="evidence" value="ECO:0007669"/>
    <property type="project" value="UniProtKB-UniRule"/>
</dbReference>
<dbReference type="Pfam" id="PF03309">
    <property type="entry name" value="Pan_kinase"/>
    <property type="match status" value="1"/>
</dbReference>
<evidence type="ECO:0000256" key="8">
    <source>
        <dbReference type="ARBA" id="ARBA00022679"/>
    </source>
</evidence>
<evidence type="ECO:0000256" key="14">
    <source>
        <dbReference type="ARBA" id="ARBA00038036"/>
    </source>
</evidence>
<dbReference type="InterPro" id="IPR004619">
    <property type="entry name" value="Type_III_PanK"/>
</dbReference>
<keyword evidence="13 16" id="KW-0173">Coenzyme A biosynthesis</keyword>
<evidence type="ECO:0000256" key="6">
    <source>
        <dbReference type="ARBA" id="ARBA00012102"/>
    </source>
</evidence>
<protein>
    <recommendedName>
        <fullName evidence="15 16">Type III pantothenate kinase</fullName>
        <ecNumber evidence="6 16">2.7.1.33</ecNumber>
    </recommendedName>
    <alternativeName>
        <fullName evidence="16">PanK-III</fullName>
    </alternativeName>
    <alternativeName>
        <fullName evidence="16">Pantothenic acid kinase</fullName>
    </alternativeName>
</protein>
<dbReference type="HAMAP" id="MF_01274">
    <property type="entry name" value="Pantothen_kinase_3"/>
    <property type="match status" value="1"/>
</dbReference>
<evidence type="ECO:0000313" key="17">
    <source>
        <dbReference type="EMBL" id="MVX57678.1"/>
    </source>
</evidence>